<dbReference type="Gene3D" id="3.40.50.150">
    <property type="entry name" value="Vaccinia Virus protein VP39"/>
    <property type="match status" value="1"/>
</dbReference>
<dbReference type="EMBL" id="LNQE01001051">
    <property type="protein sequence ID" value="KUG21545.1"/>
    <property type="molecule type" value="Genomic_DNA"/>
</dbReference>
<reference evidence="1" key="1">
    <citation type="journal article" date="2015" name="Proc. Natl. Acad. Sci. U.S.A.">
        <title>Networks of energetic and metabolic interactions define dynamics in microbial communities.</title>
        <authorList>
            <person name="Embree M."/>
            <person name="Liu J.K."/>
            <person name="Al-Bassam M.M."/>
            <person name="Zengler K."/>
        </authorList>
    </citation>
    <scope>NUCLEOTIDE SEQUENCE</scope>
</reference>
<organism evidence="1">
    <name type="scientific">hydrocarbon metagenome</name>
    <dbReference type="NCBI Taxonomy" id="938273"/>
    <lineage>
        <taxon>unclassified sequences</taxon>
        <taxon>metagenomes</taxon>
        <taxon>ecological metagenomes</taxon>
    </lineage>
</organism>
<sequence>MNINDQINREIGVHGQKWNEMHEGYFSSPVVAHPLVETITKYLLGSPTDLLVDLGGGTGFILLELITKGVTTNIIPVNLDCSETQLEAMEKGGIFCVNRSISDFTRNDLSSLDKKIFFIMRSVLHYFGTDGLISILRHIRNQARKKEIFIHQTACFENAEEARCINFLYREMRTQKWYPTIRELHDSMAITDWQTIDTCPASPLKLTSEELGQRYGLDLQSLEKICSRVKAQFGEIENVFQLTPNGFVAHLHYRICVSKAV</sequence>
<evidence type="ECO:0000313" key="1">
    <source>
        <dbReference type="EMBL" id="KUG21545.1"/>
    </source>
</evidence>
<accession>A0A0W8FL22</accession>
<gene>
    <name evidence="1" type="ORF">ASZ90_008702</name>
</gene>
<name>A0A0W8FL22_9ZZZZ</name>
<dbReference type="AlphaFoldDB" id="A0A0W8FL22"/>
<dbReference type="SUPFAM" id="SSF53335">
    <property type="entry name" value="S-adenosyl-L-methionine-dependent methyltransferases"/>
    <property type="match status" value="1"/>
</dbReference>
<evidence type="ECO:0008006" key="2">
    <source>
        <dbReference type="Google" id="ProtNLM"/>
    </source>
</evidence>
<protein>
    <recommendedName>
        <fullName evidence="2">Methyltransferase domain-containing protein</fullName>
    </recommendedName>
</protein>
<dbReference type="InterPro" id="IPR029063">
    <property type="entry name" value="SAM-dependent_MTases_sf"/>
</dbReference>
<proteinExistence type="predicted"/>
<comment type="caution">
    <text evidence="1">The sequence shown here is derived from an EMBL/GenBank/DDBJ whole genome shotgun (WGS) entry which is preliminary data.</text>
</comment>